<dbReference type="InterPro" id="IPR016887">
    <property type="entry name" value="UCP028470_steroid_isom-rel"/>
</dbReference>
<gene>
    <name evidence="2" type="ORF">A2311_01280</name>
</gene>
<dbReference type="NCBIfam" id="TIGR02246">
    <property type="entry name" value="SgcJ/EcaC family oxidoreductase"/>
    <property type="match status" value="1"/>
</dbReference>
<dbReference type="Gene3D" id="3.10.450.50">
    <property type="match status" value="1"/>
</dbReference>
<dbReference type="EMBL" id="MEUF01000046">
    <property type="protein sequence ID" value="OGC34319.1"/>
    <property type="molecule type" value="Genomic_DNA"/>
</dbReference>
<dbReference type="InterPro" id="IPR011944">
    <property type="entry name" value="Steroid_delta5-4_isomerase"/>
</dbReference>
<name>A0A1F4TP03_UNCSA</name>
<dbReference type="GO" id="GO:0004683">
    <property type="term" value="F:calcium/calmodulin-dependent protein kinase activity"/>
    <property type="evidence" value="ECO:0007669"/>
    <property type="project" value="InterPro"/>
</dbReference>
<organism evidence="2 3">
    <name type="scientific">candidate division WOR-1 bacterium RIFOXYB2_FULL_48_7</name>
    <dbReference type="NCBI Taxonomy" id="1802583"/>
    <lineage>
        <taxon>Bacteria</taxon>
        <taxon>Bacillati</taxon>
        <taxon>Saganbacteria</taxon>
    </lineage>
</organism>
<dbReference type="AlphaFoldDB" id="A0A1F4TP03"/>
<evidence type="ECO:0000313" key="3">
    <source>
        <dbReference type="Proteomes" id="UP000178951"/>
    </source>
</evidence>
<proteinExistence type="predicted"/>
<dbReference type="SUPFAM" id="SSF54427">
    <property type="entry name" value="NTF2-like"/>
    <property type="match status" value="1"/>
</dbReference>
<dbReference type="GO" id="GO:0005516">
    <property type="term" value="F:calmodulin binding"/>
    <property type="evidence" value="ECO:0007669"/>
    <property type="project" value="InterPro"/>
</dbReference>
<accession>A0A1F4TP03</accession>
<dbReference type="InterPro" id="IPR013543">
    <property type="entry name" value="Ca/CaM-dep_prot_kinase-assoc"/>
</dbReference>
<reference evidence="2 3" key="1">
    <citation type="journal article" date="2016" name="Nat. Commun.">
        <title>Thousands of microbial genomes shed light on interconnected biogeochemical processes in an aquifer system.</title>
        <authorList>
            <person name="Anantharaman K."/>
            <person name="Brown C.T."/>
            <person name="Hug L.A."/>
            <person name="Sharon I."/>
            <person name="Castelle C.J."/>
            <person name="Probst A.J."/>
            <person name="Thomas B.C."/>
            <person name="Singh A."/>
            <person name="Wilkins M.J."/>
            <person name="Karaoz U."/>
            <person name="Brodie E.L."/>
            <person name="Williams K.H."/>
            <person name="Hubbard S.S."/>
            <person name="Banfield J.F."/>
        </authorList>
    </citation>
    <scope>NUCLEOTIDE SEQUENCE [LARGE SCALE GENOMIC DNA]</scope>
</reference>
<dbReference type="STRING" id="1802583.A2311_01280"/>
<evidence type="ECO:0000259" key="1">
    <source>
        <dbReference type="Pfam" id="PF08332"/>
    </source>
</evidence>
<comment type="caution">
    <text evidence="2">The sequence shown here is derived from an EMBL/GenBank/DDBJ whole genome shotgun (WGS) entry which is preliminary data.</text>
</comment>
<dbReference type="Proteomes" id="UP000178951">
    <property type="component" value="Unassembled WGS sequence"/>
</dbReference>
<dbReference type="InterPro" id="IPR032710">
    <property type="entry name" value="NTF2-like_dom_sf"/>
</dbReference>
<protein>
    <submittedName>
        <fullName evidence="2">DUF4440 domain-containing protein</fullName>
    </submittedName>
</protein>
<dbReference type="PIRSF" id="PIRSF028470">
    <property type="entry name" value="UCP028470"/>
    <property type="match status" value="1"/>
</dbReference>
<sequence length="154" mass="17545">MLLVIIAILVTTGMIIFVERQSDDQSATEQEIVLLFDNWNQALQAGDPHKVAVLYADRSLLLPTLSSKLRVTPKEKEEYFSHFLEKRPSARVDFRQIAIGADMAVDSGLYTFNFAKTGELVKARYSFTYKRDGKRWLIINHHSSLVPEGNNRSD</sequence>
<evidence type="ECO:0000313" key="2">
    <source>
        <dbReference type="EMBL" id="OGC34319.1"/>
    </source>
</evidence>
<dbReference type="Pfam" id="PF08332">
    <property type="entry name" value="CaMKII_AD"/>
    <property type="match status" value="1"/>
</dbReference>
<feature type="domain" description="Calcium/calmodulin-dependent protein kinase II association-domain" evidence="1">
    <location>
        <begin position="29"/>
        <end position="146"/>
    </location>
</feature>